<dbReference type="GO" id="GO:0004467">
    <property type="term" value="F:long-chain fatty acid-CoA ligase activity"/>
    <property type="evidence" value="ECO:0007669"/>
    <property type="project" value="TreeGrafter"/>
</dbReference>
<dbReference type="OrthoDB" id="10253869at2759"/>
<evidence type="ECO:0000259" key="3">
    <source>
        <dbReference type="Pfam" id="PF00501"/>
    </source>
</evidence>
<dbReference type="AlphaFoldDB" id="A0A8J2K3W9"/>
<dbReference type="PANTHER" id="PTHR24096">
    <property type="entry name" value="LONG-CHAIN-FATTY-ACID--COA LIGASE"/>
    <property type="match status" value="1"/>
</dbReference>
<dbReference type="GO" id="GO:0046949">
    <property type="term" value="P:fatty-acyl-CoA biosynthetic process"/>
    <property type="evidence" value="ECO:0007669"/>
    <property type="project" value="TreeGrafter"/>
</dbReference>
<gene>
    <name evidence="4" type="ORF">AFUS01_LOCUS19475</name>
</gene>
<dbReference type="EMBL" id="CAJVCH010201546">
    <property type="protein sequence ID" value="CAG7730859.1"/>
    <property type="molecule type" value="Genomic_DNA"/>
</dbReference>
<evidence type="ECO:0000313" key="5">
    <source>
        <dbReference type="Proteomes" id="UP000708208"/>
    </source>
</evidence>
<name>A0A8J2K3W9_9HEXA</name>
<accession>A0A8J2K3W9</accession>
<feature type="non-terminal residue" evidence="4">
    <location>
        <position position="1"/>
    </location>
</feature>
<dbReference type="InterPro" id="IPR000873">
    <property type="entry name" value="AMP-dep_synth/lig_dom"/>
</dbReference>
<dbReference type="GO" id="GO:0005777">
    <property type="term" value="C:peroxisome"/>
    <property type="evidence" value="ECO:0007669"/>
    <property type="project" value="UniProtKB-SubCell"/>
</dbReference>
<evidence type="ECO:0000256" key="1">
    <source>
        <dbReference type="ARBA" id="ARBA00004275"/>
    </source>
</evidence>
<dbReference type="Proteomes" id="UP000708208">
    <property type="component" value="Unassembled WGS sequence"/>
</dbReference>
<keyword evidence="2" id="KW-0576">Peroxisome</keyword>
<evidence type="ECO:0000256" key="2">
    <source>
        <dbReference type="ARBA" id="ARBA00023140"/>
    </source>
</evidence>
<evidence type="ECO:0000313" key="4">
    <source>
        <dbReference type="EMBL" id="CAG7730859.1"/>
    </source>
</evidence>
<comment type="subcellular location">
    <subcellularLocation>
        <location evidence="1">Peroxisome</location>
    </subcellularLocation>
</comment>
<protein>
    <recommendedName>
        <fullName evidence="3">AMP-dependent synthetase/ligase domain-containing protein</fullName>
    </recommendedName>
</protein>
<feature type="domain" description="AMP-dependent synthetase/ligase" evidence="3">
    <location>
        <begin position="93"/>
        <end position="171"/>
    </location>
</feature>
<keyword evidence="5" id="KW-1185">Reference proteome</keyword>
<reference evidence="4" key="1">
    <citation type="submission" date="2021-06" db="EMBL/GenBank/DDBJ databases">
        <authorList>
            <person name="Hodson N. C."/>
            <person name="Mongue J. A."/>
            <person name="Jaron S. K."/>
        </authorList>
    </citation>
    <scope>NUCLEOTIDE SEQUENCE</scope>
</reference>
<sequence length="176" mass="19365">VKYKAFKTTNTFEILISIPLPQAQNNSLPDRTEIRELLKLLFRQSMDTIKGKLLKSCFSSMPVLNAQENILRSKLAAAPSCKGLTIPELIRSQTGNWGNRTAYECAVTGLKFTHNEVHKYSKGFGAALLKLGLKRGDVAIILLPNCPQYAPVLQGMLDTGIIAAPMNPALTTCKYL</sequence>
<dbReference type="PANTHER" id="PTHR24096:SF422">
    <property type="entry name" value="BCDNA.GH02901"/>
    <property type="match status" value="1"/>
</dbReference>
<comment type="caution">
    <text evidence="4">The sequence shown here is derived from an EMBL/GenBank/DDBJ whole genome shotgun (WGS) entry which is preliminary data.</text>
</comment>
<proteinExistence type="predicted"/>
<organism evidence="4 5">
    <name type="scientific">Allacma fusca</name>
    <dbReference type="NCBI Taxonomy" id="39272"/>
    <lineage>
        <taxon>Eukaryota</taxon>
        <taxon>Metazoa</taxon>
        <taxon>Ecdysozoa</taxon>
        <taxon>Arthropoda</taxon>
        <taxon>Hexapoda</taxon>
        <taxon>Collembola</taxon>
        <taxon>Symphypleona</taxon>
        <taxon>Sminthuridae</taxon>
        <taxon>Allacma</taxon>
    </lineage>
</organism>
<dbReference type="Pfam" id="PF00501">
    <property type="entry name" value="AMP-binding"/>
    <property type="match status" value="1"/>
</dbReference>